<comment type="caution">
    <text evidence="2">The sequence shown here is derived from an EMBL/GenBank/DDBJ whole genome shotgun (WGS) entry which is preliminary data.</text>
</comment>
<dbReference type="InterPro" id="IPR036390">
    <property type="entry name" value="WH_DNA-bd_sf"/>
</dbReference>
<dbReference type="SUPFAM" id="SSF46785">
    <property type="entry name" value="Winged helix' DNA-binding domain"/>
    <property type="match status" value="1"/>
</dbReference>
<dbReference type="STRING" id="1195236.CTER_1195"/>
<organism evidence="2 3">
    <name type="scientific">Ruminiclostridium cellobioparum subsp. termitidis CT1112</name>
    <dbReference type="NCBI Taxonomy" id="1195236"/>
    <lineage>
        <taxon>Bacteria</taxon>
        <taxon>Bacillati</taxon>
        <taxon>Bacillota</taxon>
        <taxon>Clostridia</taxon>
        <taxon>Eubacteriales</taxon>
        <taxon>Oscillospiraceae</taxon>
        <taxon>Ruminiclostridium</taxon>
    </lineage>
</organism>
<sequence length="316" mass="35575">MTDYIAKQVFLSTEDAERLFSVSKALASEIRIEILKLLNTDSLNVNEIAEKLGIPTSTAAVNVKFLEDAGLILTELQPGVRGSMKLCSRKIDLINIELSPQNNAAVVNSFYINMPIGSYIDCKVSPTCGIMSEKACIDVEDNPRSFYNPERINAQLIWFYKGYVEYRFPNSILQHGRANLLELSLELCSEAPNYRNNWPSDITLWINDIEIGTWTCPGDFGGRRGRLNPQWWPDASTQYGMLKTWRINSEGSSIDELPLSGIRLEDLSLNSRDYISVRIGVREDAANVGGINIFGDKFGDHAQNIVMRIDYSNNFE</sequence>
<dbReference type="RefSeq" id="WP_004624609.1">
    <property type="nucleotide sequence ID" value="NZ_AORV01000025.1"/>
</dbReference>
<dbReference type="Gene3D" id="1.10.10.10">
    <property type="entry name" value="Winged helix-like DNA-binding domain superfamily/Winged helix DNA-binding domain"/>
    <property type="match status" value="1"/>
</dbReference>
<proteinExistence type="predicted"/>
<accession>S0FL09</accession>
<keyword evidence="3" id="KW-1185">Reference proteome</keyword>
<dbReference type="EMBL" id="AORV01000025">
    <property type="protein sequence ID" value="EMS72875.1"/>
    <property type="molecule type" value="Genomic_DNA"/>
</dbReference>
<feature type="domain" description="HTH arsR-type" evidence="1">
    <location>
        <begin position="11"/>
        <end position="105"/>
    </location>
</feature>
<dbReference type="AlphaFoldDB" id="S0FL09"/>
<dbReference type="PATRIC" id="fig|1195236.3.peg.1499"/>
<dbReference type="CDD" id="cd00090">
    <property type="entry name" value="HTH_ARSR"/>
    <property type="match status" value="1"/>
</dbReference>
<evidence type="ECO:0000313" key="3">
    <source>
        <dbReference type="Proteomes" id="UP000014155"/>
    </source>
</evidence>
<gene>
    <name evidence="2" type="ORF">CTER_1195</name>
</gene>
<reference evidence="2 3" key="1">
    <citation type="journal article" date="2013" name="Genome Announc.">
        <title>Draft Genome Sequence of the Cellulolytic, Mesophilic, Anaerobic Bacterium Clostridium termitidis Strain CT1112 (DSM 5398).</title>
        <authorList>
            <person name="Lal S."/>
            <person name="Ramachandran U."/>
            <person name="Zhang X."/>
            <person name="Munir R."/>
            <person name="Sparling R."/>
            <person name="Levin D.B."/>
        </authorList>
    </citation>
    <scope>NUCLEOTIDE SEQUENCE [LARGE SCALE GENOMIC DNA]</scope>
    <source>
        <strain evidence="2 3">CT1112</strain>
    </source>
</reference>
<evidence type="ECO:0000259" key="1">
    <source>
        <dbReference type="PROSITE" id="PS50987"/>
    </source>
</evidence>
<evidence type="ECO:0000313" key="2">
    <source>
        <dbReference type="EMBL" id="EMS72875.1"/>
    </source>
</evidence>
<dbReference type="PROSITE" id="PS50987">
    <property type="entry name" value="HTH_ARSR_2"/>
    <property type="match status" value="1"/>
</dbReference>
<dbReference type="Proteomes" id="UP000014155">
    <property type="component" value="Unassembled WGS sequence"/>
</dbReference>
<protein>
    <submittedName>
        <fullName evidence="2">Putative transcriptional regulator</fullName>
    </submittedName>
</protein>
<dbReference type="SMART" id="SM00418">
    <property type="entry name" value="HTH_ARSR"/>
    <property type="match status" value="1"/>
</dbReference>
<name>S0FL09_RUMCE</name>
<dbReference type="eggNOG" id="COG4189">
    <property type="taxonomic scope" value="Bacteria"/>
</dbReference>
<dbReference type="InterPro" id="IPR036388">
    <property type="entry name" value="WH-like_DNA-bd_sf"/>
</dbReference>
<dbReference type="InterPro" id="IPR001845">
    <property type="entry name" value="HTH_ArsR_DNA-bd_dom"/>
</dbReference>
<dbReference type="GO" id="GO:0003700">
    <property type="term" value="F:DNA-binding transcription factor activity"/>
    <property type="evidence" value="ECO:0007669"/>
    <property type="project" value="InterPro"/>
</dbReference>
<dbReference type="InterPro" id="IPR011991">
    <property type="entry name" value="ArsR-like_HTH"/>
</dbReference>
<dbReference type="Pfam" id="PF01022">
    <property type="entry name" value="HTH_5"/>
    <property type="match status" value="1"/>
</dbReference>